<dbReference type="RefSeq" id="WP_136881527.1">
    <property type="nucleotide sequence ID" value="NZ_SWDX01000009.1"/>
</dbReference>
<accession>A0A4U1G207</accession>
<dbReference type="AlphaFoldDB" id="A0A4U1G207"/>
<proteinExistence type="predicted"/>
<evidence type="ECO:0000313" key="2">
    <source>
        <dbReference type="EMBL" id="TKC57591.1"/>
    </source>
</evidence>
<name>A0A4U1G207_9SPHI</name>
<feature type="transmembrane region" description="Helical" evidence="1">
    <location>
        <begin position="106"/>
        <end position="124"/>
    </location>
</feature>
<comment type="caution">
    <text evidence="2">The sequence shown here is derived from an EMBL/GenBank/DDBJ whole genome shotgun (WGS) entry which is preliminary data.</text>
</comment>
<feature type="transmembrane region" description="Helical" evidence="1">
    <location>
        <begin position="12"/>
        <end position="31"/>
    </location>
</feature>
<protein>
    <submittedName>
        <fullName evidence="2">Uncharacterized protein</fullName>
    </submittedName>
</protein>
<reference evidence="2 3" key="1">
    <citation type="submission" date="2019-04" db="EMBL/GenBank/DDBJ databases">
        <title>Pedobacter sp. RP-1-16 sp. nov., isolated from Arctic soil.</title>
        <authorList>
            <person name="Dahal R.H."/>
            <person name="Kim D.-U."/>
        </authorList>
    </citation>
    <scope>NUCLEOTIDE SEQUENCE [LARGE SCALE GENOMIC DNA]</scope>
    <source>
        <strain evidence="2 3">RP-1-16</strain>
    </source>
</reference>
<keyword evidence="1" id="KW-1133">Transmembrane helix</keyword>
<evidence type="ECO:0000313" key="3">
    <source>
        <dbReference type="Proteomes" id="UP000309594"/>
    </source>
</evidence>
<evidence type="ECO:0000256" key="1">
    <source>
        <dbReference type="SAM" id="Phobius"/>
    </source>
</evidence>
<keyword evidence="1" id="KW-0472">Membrane</keyword>
<gene>
    <name evidence="2" type="ORF">FBD94_20130</name>
</gene>
<keyword evidence="1" id="KW-0812">Transmembrane</keyword>
<dbReference type="Proteomes" id="UP000309594">
    <property type="component" value="Unassembled WGS sequence"/>
</dbReference>
<organism evidence="2 3">
    <name type="scientific">Pedobacter hiemivivus</name>
    <dbReference type="NCBI Taxonomy" id="2530454"/>
    <lineage>
        <taxon>Bacteria</taxon>
        <taxon>Pseudomonadati</taxon>
        <taxon>Bacteroidota</taxon>
        <taxon>Sphingobacteriia</taxon>
        <taxon>Sphingobacteriales</taxon>
        <taxon>Sphingobacteriaceae</taxon>
        <taxon>Pedobacter</taxon>
    </lineage>
</organism>
<sequence length="141" mass="16101">MKIDFLEYPKTIKILLAIYVLGFAIGTTTHVLDLLNHGLILNKNVPTWKNIYWVSLTFLDFLAIILILRTIVPALIISNLIIVSDVLINTNGLTFERFGNSDDYKIVLQIIFGLYILSTTPIILRLHTKDRKSHSTQHQVL</sequence>
<dbReference type="EMBL" id="SWDX01000009">
    <property type="protein sequence ID" value="TKC57591.1"/>
    <property type="molecule type" value="Genomic_DNA"/>
</dbReference>